<evidence type="ECO:0000313" key="4">
    <source>
        <dbReference type="Proteomes" id="UP000326838"/>
    </source>
</evidence>
<organism evidence="3 4">
    <name type="scientific">Microbacterium caowuchunii</name>
    <dbReference type="NCBI Taxonomy" id="2614638"/>
    <lineage>
        <taxon>Bacteria</taxon>
        <taxon>Bacillati</taxon>
        <taxon>Actinomycetota</taxon>
        <taxon>Actinomycetes</taxon>
        <taxon>Micrococcales</taxon>
        <taxon>Microbacteriaceae</taxon>
        <taxon>Microbacterium</taxon>
    </lineage>
</organism>
<evidence type="ECO:0000259" key="2">
    <source>
        <dbReference type="SMART" id="SM00507"/>
    </source>
</evidence>
<proteinExistence type="predicted"/>
<evidence type="ECO:0000256" key="1">
    <source>
        <dbReference type="SAM" id="MobiDB-lite"/>
    </source>
</evidence>
<keyword evidence="4" id="KW-1185">Reference proteome</keyword>
<dbReference type="InterPro" id="IPR003615">
    <property type="entry name" value="HNH_nuc"/>
</dbReference>
<comment type="caution">
    <text evidence="3">The sequence shown here is derived from an EMBL/GenBank/DDBJ whole genome shotgun (WGS) entry which is preliminary data.</text>
</comment>
<keyword evidence="3" id="KW-0378">Hydrolase</keyword>
<name>A0A5N0TMJ1_9MICO</name>
<feature type="domain" description="HNH nuclease" evidence="2">
    <location>
        <begin position="356"/>
        <end position="408"/>
    </location>
</feature>
<keyword evidence="3" id="KW-0540">Nuclease</keyword>
<sequence>MTSHGRIGFGDADAATLAGIVHEVQSAQAEIEAAQARVTRGLARALTLAQAQSRGASAQVKSRDMALRAIAAEIAAVTRSTDRSVQRRIGDAAVVVDGFPATMDAWEAGRITRAHVLLITDLGGPLPPDARAAFEEIALPRCENEVAVRLRGELAIVAERLHPRTLTERHAEAREDRCVTTFPLRDGLSGLNIIGPTVLIEAVYDRVTTQGGEVIDARAAAQARVRGRAAAGASEVSPVSSAQDDILASDSRSLDHIRADLLLDMLLTAQPGADPTRTDDGPGTLGAIRAKVQVVVPALTLLGADQHPADLVGRAPIDAETARTLAGATPEPWTRVLTHPVSGAVLATDTRFAEAPLRNLLKARDRHCRFPGCRVPAIRCETDHTLDYAQGGKTCVDNSAELCQRHHSMKQFTAWQVRQLGDGLLEWTSPLGHSYIDQPPAPTVQFVPDLHDPGAREQSAPPPKPTPPRTRFADPPPF</sequence>
<dbReference type="AlphaFoldDB" id="A0A5N0TMJ1"/>
<dbReference type="SMART" id="SM00507">
    <property type="entry name" value="HNHc"/>
    <property type="match status" value="1"/>
</dbReference>
<reference evidence="4" key="1">
    <citation type="submission" date="2019-09" db="EMBL/GenBank/DDBJ databases">
        <title>Mumia zhuanghuii sp. nov. isolated from the intestinal contents of plateau pika (Ochotona curzoniae) in the Qinghai-Tibet plateau of China.</title>
        <authorList>
            <person name="Tian Z."/>
        </authorList>
    </citation>
    <scope>NUCLEOTIDE SEQUENCE [LARGE SCALE GENOMIC DNA]</scope>
    <source>
        <strain evidence="4">L-033</strain>
    </source>
</reference>
<accession>A0A5N0TMJ1</accession>
<protein>
    <submittedName>
        <fullName evidence="3">HNH endonuclease</fullName>
    </submittedName>
</protein>
<dbReference type="EMBL" id="VYUY01000006">
    <property type="protein sequence ID" value="KAA9135096.1"/>
    <property type="molecule type" value="Genomic_DNA"/>
</dbReference>
<keyword evidence="3" id="KW-0255">Endonuclease</keyword>
<dbReference type="CDD" id="cd00085">
    <property type="entry name" value="HNHc"/>
    <property type="match status" value="1"/>
</dbReference>
<dbReference type="RefSeq" id="WP_150892451.1">
    <property type="nucleotide sequence ID" value="NZ_VYUY01000006.1"/>
</dbReference>
<evidence type="ECO:0000313" key="3">
    <source>
        <dbReference type="EMBL" id="KAA9135096.1"/>
    </source>
</evidence>
<feature type="region of interest" description="Disordered" evidence="1">
    <location>
        <begin position="438"/>
        <end position="478"/>
    </location>
</feature>
<dbReference type="Proteomes" id="UP000326838">
    <property type="component" value="Unassembled WGS sequence"/>
</dbReference>
<gene>
    <name evidence="3" type="ORF">F6B40_05315</name>
</gene>
<feature type="compositionally biased region" description="Pro residues" evidence="1">
    <location>
        <begin position="460"/>
        <end position="478"/>
    </location>
</feature>
<dbReference type="GO" id="GO:0004519">
    <property type="term" value="F:endonuclease activity"/>
    <property type="evidence" value="ECO:0007669"/>
    <property type="project" value="UniProtKB-KW"/>
</dbReference>